<dbReference type="EMBL" id="CP115396">
    <property type="protein sequence ID" value="WBO83357.1"/>
    <property type="molecule type" value="Genomic_DNA"/>
</dbReference>
<accession>A0ABY7PJA7</accession>
<gene>
    <name evidence="1" type="ORF">O9Z63_13310</name>
</gene>
<dbReference type="Proteomes" id="UP001211872">
    <property type="component" value="Chromosome"/>
</dbReference>
<keyword evidence="2" id="KW-1185">Reference proteome</keyword>
<evidence type="ECO:0000313" key="2">
    <source>
        <dbReference type="Proteomes" id="UP001211872"/>
    </source>
</evidence>
<proteinExistence type="predicted"/>
<sequence length="489" mass="57575">MLDFTARHSSNKEMQLVQQLVNGQPKSQQQIVKTLYGKADQTRYAAFRKLKSRVQQKLLNHLYFLDETDSRHLVSRRYEYQVLNLYMQVSVLYSEGELKAAESLSRKGQRLAQTHEMTQYVVLFGQLLRGIYADIRMPARYQANRLLLDKSKKTLVIEEEAAQLYWDVKGMVAYNVRSRRTVLDKMDAVVLKLAELYKAAGTFITFHYHYRAQLIKEELVGNYQEIIEVTSKTTRLLEKGKINNKRFDKRYNAYMSVYAHFRSRKVESGLRLAELHAKEFHHSSVNWLYYLEIYLLLAIHAGQYGQALELLGTARKNVYFDKQQPVAQQRWDLYMAYLQFVRPELSPLRMRNFTTFVQTVPDHSRDKQGYNVAVLILQFLHFLRQRDLENILTRLESLRKYQQRYLRETGNVRSQLFFRLLAIVVKEEFNPVTSRKKGEAILKKLQSSPPPGEAFAEIEIVPYEQLWQITLDILQTTALYNAEQDKKLV</sequence>
<reference evidence="1 2" key="1">
    <citation type="journal article" date="2011" name="Int. J. Syst. Evol. Microbiol.">
        <title>Hymenobacter yonginensis sp. nov., isolated from a mesotrophic artificial lake.</title>
        <authorList>
            <person name="Joung Y."/>
            <person name="Cho S.H."/>
            <person name="Kim H."/>
            <person name="Kim S.B."/>
            <person name="Joh K."/>
        </authorList>
    </citation>
    <scope>NUCLEOTIDE SEQUENCE [LARGE SCALE GENOMIC DNA]</scope>
    <source>
        <strain evidence="1 2">KCTC 22745</strain>
    </source>
</reference>
<organism evidence="1 2">
    <name type="scientific">Hymenobacter yonginensis</name>
    <dbReference type="NCBI Taxonomy" id="748197"/>
    <lineage>
        <taxon>Bacteria</taxon>
        <taxon>Pseudomonadati</taxon>
        <taxon>Bacteroidota</taxon>
        <taxon>Cytophagia</taxon>
        <taxon>Cytophagales</taxon>
        <taxon>Hymenobacteraceae</taxon>
        <taxon>Hymenobacter</taxon>
    </lineage>
</organism>
<dbReference type="RefSeq" id="WP_270125750.1">
    <property type="nucleotide sequence ID" value="NZ_CP115396.1"/>
</dbReference>
<protein>
    <submittedName>
        <fullName evidence="1">Uncharacterized protein</fullName>
    </submittedName>
</protein>
<evidence type="ECO:0000313" key="1">
    <source>
        <dbReference type="EMBL" id="WBO83357.1"/>
    </source>
</evidence>
<name>A0ABY7PJA7_9BACT</name>